<evidence type="ECO:0000313" key="2">
    <source>
        <dbReference type="Proteomes" id="UP000887566"/>
    </source>
</evidence>
<dbReference type="AlphaFoldDB" id="A0A914V0Y1"/>
<protein>
    <submittedName>
        <fullName evidence="3">Uncharacterized protein</fullName>
    </submittedName>
</protein>
<dbReference type="WBParaSite" id="PSAMB.scaffold14289size1935.g35973.t1">
    <property type="protein sequence ID" value="PSAMB.scaffold14289size1935.g35973.t1"/>
    <property type="gene ID" value="PSAMB.scaffold14289size1935.g35973"/>
</dbReference>
<organism evidence="2 3">
    <name type="scientific">Plectus sambesii</name>
    <dbReference type="NCBI Taxonomy" id="2011161"/>
    <lineage>
        <taxon>Eukaryota</taxon>
        <taxon>Metazoa</taxon>
        <taxon>Ecdysozoa</taxon>
        <taxon>Nematoda</taxon>
        <taxon>Chromadorea</taxon>
        <taxon>Plectida</taxon>
        <taxon>Plectina</taxon>
        <taxon>Plectoidea</taxon>
        <taxon>Plectidae</taxon>
        <taxon>Plectus</taxon>
    </lineage>
</organism>
<reference evidence="3" key="1">
    <citation type="submission" date="2022-11" db="UniProtKB">
        <authorList>
            <consortium name="WormBaseParasite"/>
        </authorList>
    </citation>
    <scope>IDENTIFICATION</scope>
</reference>
<proteinExistence type="predicted"/>
<keyword evidence="2" id="KW-1185">Reference proteome</keyword>
<dbReference type="Proteomes" id="UP000887566">
    <property type="component" value="Unplaced"/>
</dbReference>
<feature type="region of interest" description="Disordered" evidence="1">
    <location>
        <begin position="1"/>
        <end position="43"/>
    </location>
</feature>
<evidence type="ECO:0000256" key="1">
    <source>
        <dbReference type="SAM" id="MobiDB-lite"/>
    </source>
</evidence>
<evidence type="ECO:0000313" key="3">
    <source>
        <dbReference type="WBParaSite" id="PSAMB.scaffold14289size1935.g35973.t1"/>
    </source>
</evidence>
<feature type="compositionally biased region" description="Polar residues" evidence="1">
    <location>
        <begin position="34"/>
        <end position="43"/>
    </location>
</feature>
<name>A0A914V0Y1_9BILA</name>
<accession>A0A914V0Y1</accession>
<sequence length="43" mass="4321">MGEWDTTAGPPALPIAAGQRRTGGVVKTDELGRTGNSGLSHSA</sequence>